<dbReference type="InterPro" id="IPR008919">
    <property type="entry name" value="Retrov_capsid_N"/>
</dbReference>
<dbReference type="GO" id="GO:0019068">
    <property type="term" value="P:virion assembly"/>
    <property type="evidence" value="ECO:0007669"/>
    <property type="project" value="InterPro"/>
</dbReference>
<dbReference type="SUPFAM" id="SSF50630">
    <property type="entry name" value="Acid proteases"/>
    <property type="match status" value="1"/>
</dbReference>
<dbReference type="GO" id="GO:0006508">
    <property type="term" value="P:proteolysis"/>
    <property type="evidence" value="ECO:0007669"/>
    <property type="project" value="InterPro"/>
</dbReference>
<comment type="caution">
    <text evidence="8">The sequence shown here is derived from an EMBL/GenBank/DDBJ whole genome shotgun (WGS) entry which is preliminary data.</text>
</comment>
<dbReference type="Pfam" id="PF02093">
    <property type="entry name" value="Gag_p30"/>
    <property type="match status" value="1"/>
</dbReference>
<name>A0A3M0L2U8_HIRRU</name>
<dbReference type="OrthoDB" id="9950135at2759"/>
<dbReference type="Gene3D" id="2.40.70.10">
    <property type="entry name" value="Acid Proteases"/>
    <property type="match status" value="1"/>
</dbReference>
<dbReference type="STRING" id="333673.A0A3M0L2U8"/>
<feature type="domain" description="Peptidase A2" evidence="6">
    <location>
        <begin position="441"/>
        <end position="514"/>
    </location>
</feature>
<feature type="domain" description="Reverse transcriptase" evidence="7">
    <location>
        <begin position="597"/>
        <end position="786"/>
    </location>
</feature>
<gene>
    <name evidence="8" type="ORF">DUI87_03445</name>
</gene>
<keyword evidence="3" id="KW-0378">Hydrolase</keyword>
<dbReference type="PANTHER" id="PTHR33064:SF37">
    <property type="entry name" value="RIBONUCLEASE H"/>
    <property type="match status" value="1"/>
</dbReference>
<dbReference type="InterPro" id="IPR043502">
    <property type="entry name" value="DNA/RNA_pol_sf"/>
</dbReference>
<dbReference type="InterPro" id="IPR018061">
    <property type="entry name" value="Retropepsins"/>
</dbReference>
<evidence type="ECO:0000256" key="5">
    <source>
        <dbReference type="SAM" id="MobiDB-lite"/>
    </source>
</evidence>
<dbReference type="PROSITE" id="PS50878">
    <property type="entry name" value="RT_POL"/>
    <property type="match status" value="1"/>
</dbReference>
<dbReference type="SUPFAM" id="SSF56672">
    <property type="entry name" value="DNA/RNA polymerases"/>
    <property type="match status" value="1"/>
</dbReference>
<sequence>MGRGRGGDSLEGTTPRQQELLSQTPPTGSFHVPGSPVYGESGTAAGMLRTGAHSKISQILQVFPRKEAAEKFEDAQQTLVPVQREKKKEKEKEKEKETEPNDVQLPKHPGEDEAAAKPQTKETVSEADTAQASAKPEFRPTDWTDIKKCSMGAKGMDMPVRNFKKQIKGILEDPIGTAEQLDQFLGPNIYTWEEMQSLMKIIFSQEERQLIRAAGIKVWEKENPQGPPGEDKMHTAPPEWGQNNEEGRKHMNEYRNLIIKGIKEAAPRGQNAKKAFEAQQAKEESPTEWLDRLRKNMKQYSGIDPETDVGKALLRINFVTNAWPDIRKKLEKIENWHNKSLDDLLKEAQKVYVRRDEEKAKLKAKFMAVTMRENNFQKIQKHTGTTSRDKINRDREKEKNRIPIQAKSLQHSRNVCFYCGGDKYHLEPVITLKVGPQEEELEFVVDTGAERTCLLNVPKGYSVSKDAAKVTGAKGETFTVPLIKDVVIEGETKIWVGDVLLVPKAGSNLLGRDLQVKLGIGVIPEDGEMTAKVLKFGQEDEKKINKEVWAGEGNRGGLNIGPISVTIEREDCPIRVRQYPISLEGREGLKPVIEGLIKDGTLEPCMSPHNTPILPVKKPDGSYRLVQDLREVNKRTRSRYPVVPNPYTLLSKVPPQHQWFSVVDLKDAFWACPLAKESQDIFAFEWEDPKTGRKQQLRWTKLPQGFTESPNLFGQALEKILQAFSTPPRIQIIQYVDDLLLSGEDEVEVREATIRHLNFLGEKGLRVSKGKLQFVEPEVKYPGHLISKGSQRLSPERIAGILSLPPPSSKREIRKLLGLLGYCRLWIEGYTQAVKFLYEKLTEGDNIKWTKEDDDKLEKLKLKLASIPALSLPSLENPFHLYVNVEKGIAHGVLVQEWGGVKRPVAYLSEMLDPVSHGWPVCIQAIAATAILVEESHKLTFGGKLIVCTPHAVRNVLNQKAEKWLTDSRMLKYEAILIDSDDLTLEVLLTTEAAIRTKERGWIHASRIKGPVEEPKDWTITSELGDTKLTLKRELGEHLYGDGEWVSALKQAQEIPLAVLERIKDAASKAFFSIQPDGPFQPYTKIKQLPSEPFVTFVEQLTQAIELQVKKGAQEQVLEEMVLTNANEQCKAAILNLPMEPAPTLDDMLHVCARKVPFMTAHQSHSFRDAFRPPQRAAAADTMPPVPVP</sequence>
<dbReference type="InterPro" id="IPR000477">
    <property type="entry name" value="RT_dom"/>
</dbReference>
<dbReference type="Pfam" id="PF00078">
    <property type="entry name" value="RVT_1"/>
    <property type="match status" value="1"/>
</dbReference>
<dbReference type="Pfam" id="PF00077">
    <property type="entry name" value="RVP"/>
    <property type="match status" value="1"/>
</dbReference>
<dbReference type="InterPro" id="IPR043128">
    <property type="entry name" value="Rev_trsase/Diguanyl_cyclase"/>
</dbReference>
<evidence type="ECO:0000313" key="9">
    <source>
        <dbReference type="Proteomes" id="UP000269221"/>
    </source>
</evidence>
<evidence type="ECO:0000259" key="7">
    <source>
        <dbReference type="PROSITE" id="PS50878"/>
    </source>
</evidence>
<comment type="similarity">
    <text evidence="1">Belongs to the beta type-B retroviral polymerase family. HERV class-II K(HML-2) pol subfamily.</text>
</comment>
<dbReference type="Gene3D" id="3.30.70.270">
    <property type="match status" value="2"/>
</dbReference>
<dbReference type="EMBL" id="QRBI01000094">
    <property type="protein sequence ID" value="RMC19879.1"/>
    <property type="molecule type" value="Genomic_DNA"/>
</dbReference>
<evidence type="ECO:0000256" key="2">
    <source>
        <dbReference type="ARBA" id="ARBA00012180"/>
    </source>
</evidence>
<organism evidence="8 9">
    <name type="scientific">Hirundo rustica rustica</name>
    <dbReference type="NCBI Taxonomy" id="333673"/>
    <lineage>
        <taxon>Eukaryota</taxon>
        <taxon>Metazoa</taxon>
        <taxon>Chordata</taxon>
        <taxon>Craniata</taxon>
        <taxon>Vertebrata</taxon>
        <taxon>Euteleostomi</taxon>
        <taxon>Archelosauria</taxon>
        <taxon>Archosauria</taxon>
        <taxon>Dinosauria</taxon>
        <taxon>Saurischia</taxon>
        <taxon>Theropoda</taxon>
        <taxon>Coelurosauria</taxon>
        <taxon>Aves</taxon>
        <taxon>Neognathae</taxon>
        <taxon>Neoaves</taxon>
        <taxon>Telluraves</taxon>
        <taxon>Australaves</taxon>
        <taxon>Passeriformes</taxon>
        <taxon>Sylvioidea</taxon>
        <taxon>Hirundinidae</taxon>
        <taxon>Hirundo</taxon>
    </lineage>
</organism>
<dbReference type="InterPro" id="IPR051320">
    <property type="entry name" value="Viral_Replic_Matur_Polypro"/>
</dbReference>
<dbReference type="InterPro" id="IPR003036">
    <property type="entry name" value="Gag_P30"/>
</dbReference>
<dbReference type="SUPFAM" id="SSF47353">
    <property type="entry name" value="Retrovirus capsid dimerization domain-like"/>
    <property type="match status" value="1"/>
</dbReference>
<keyword evidence="9" id="KW-1185">Reference proteome</keyword>
<feature type="compositionally biased region" description="Polar residues" evidence="5">
    <location>
        <begin position="11"/>
        <end position="27"/>
    </location>
</feature>
<dbReference type="InterPro" id="IPR041577">
    <property type="entry name" value="RT_RNaseH_2"/>
</dbReference>
<feature type="compositionally biased region" description="Basic and acidic residues" evidence="5">
    <location>
        <begin position="83"/>
        <end position="99"/>
    </location>
</feature>
<evidence type="ECO:0000256" key="3">
    <source>
        <dbReference type="ARBA" id="ARBA00022801"/>
    </source>
</evidence>
<dbReference type="PANTHER" id="PTHR33064">
    <property type="entry name" value="POL PROTEIN"/>
    <property type="match status" value="1"/>
</dbReference>
<reference evidence="8 9" key="1">
    <citation type="submission" date="2018-07" db="EMBL/GenBank/DDBJ databases">
        <title>A high quality draft genome assembly of the barn swallow (H. rustica rustica).</title>
        <authorList>
            <person name="Formenti G."/>
            <person name="Chiara M."/>
            <person name="Poveda L."/>
            <person name="Francoijs K.-J."/>
            <person name="Bonisoli-Alquati A."/>
            <person name="Canova L."/>
            <person name="Gianfranceschi L."/>
            <person name="Horner D.S."/>
            <person name="Saino N."/>
        </authorList>
    </citation>
    <scope>NUCLEOTIDE SEQUENCE [LARGE SCALE GENOMIC DNA]</scope>
    <source>
        <strain evidence="8">Chelidonia</strain>
        <tissue evidence="8">Blood</tissue>
    </source>
</reference>
<dbReference type="InterPro" id="IPR001995">
    <property type="entry name" value="Peptidase_A2_cat"/>
</dbReference>
<keyword evidence="4" id="KW-0511">Multifunctional enzyme</keyword>
<feature type="compositionally biased region" description="Basic and acidic residues" evidence="5">
    <location>
        <begin position="108"/>
        <end position="124"/>
    </location>
</feature>
<proteinExistence type="inferred from homology"/>
<dbReference type="InterPro" id="IPR021109">
    <property type="entry name" value="Peptidase_aspartic_dom_sf"/>
</dbReference>
<evidence type="ECO:0000256" key="1">
    <source>
        <dbReference type="ARBA" id="ARBA00010879"/>
    </source>
</evidence>
<dbReference type="GO" id="GO:0004190">
    <property type="term" value="F:aspartic-type endopeptidase activity"/>
    <property type="evidence" value="ECO:0007669"/>
    <property type="project" value="InterPro"/>
</dbReference>
<feature type="region of interest" description="Disordered" evidence="5">
    <location>
        <begin position="69"/>
        <end position="137"/>
    </location>
</feature>
<dbReference type="InterPro" id="IPR008916">
    <property type="entry name" value="Retrov_capsid_C"/>
</dbReference>
<dbReference type="SUPFAM" id="SSF47943">
    <property type="entry name" value="Retrovirus capsid protein, N-terminal core domain"/>
    <property type="match status" value="1"/>
</dbReference>
<dbReference type="Proteomes" id="UP000269221">
    <property type="component" value="Unassembled WGS sequence"/>
</dbReference>
<dbReference type="Pfam" id="PF19317">
    <property type="entry name" value="Gag_p24_C"/>
    <property type="match status" value="1"/>
</dbReference>
<dbReference type="Pfam" id="PF17919">
    <property type="entry name" value="RT_RNaseH_2"/>
    <property type="match status" value="1"/>
</dbReference>
<feature type="region of interest" description="Disordered" evidence="5">
    <location>
        <begin position="221"/>
        <end position="245"/>
    </location>
</feature>
<dbReference type="Gene3D" id="1.10.375.10">
    <property type="entry name" value="Human Immunodeficiency Virus Type 1 Capsid Protein"/>
    <property type="match status" value="1"/>
</dbReference>
<accession>A0A3M0L2U8</accession>
<dbReference type="InterPro" id="IPR045345">
    <property type="entry name" value="Gag_p24_C"/>
</dbReference>
<dbReference type="Gene3D" id="2.30.30.850">
    <property type="match status" value="1"/>
</dbReference>
<evidence type="ECO:0000259" key="6">
    <source>
        <dbReference type="PROSITE" id="PS50175"/>
    </source>
</evidence>
<evidence type="ECO:0000256" key="4">
    <source>
        <dbReference type="ARBA" id="ARBA00023268"/>
    </source>
</evidence>
<dbReference type="Gene3D" id="3.10.20.370">
    <property type="match status" value="1"/>
</dbReference>
<dbReference type="Gene3D" id="1.10.1200.30">
    <property type="match status" value="1"/>
</dbReference>
<feature type="compositionally biased region" description="Basic and acidic residues" evidence="5">
    <location>
        <begin position="221"/>
        <end position="234"/>
    </location>
</feature>
<protein>
    <recommendedName>
        <fullName evidence="2">ribonuclease H</fullName>
        <ecNumber evidence="2">3.1.26.4</ecNumber>
    </recommendedName>
</protein>
<dbReference type="GO" id="GO:0004523">
    <property type="term" value="F:RNA-DNA hybrid ribonuclease activity"/>
    <property type="evidence" value="ECO:0007669"/>
    <property type="project" value="UniProtKB-EC"/>
</dbReference>
<evidence type="ECO:0000313" key="8">
    <source>
        <dbReference type="EMBL" id="RMC19879.1"/>
    </source>
</evidence>
<dbReference type="EC" id="3.1.26.4" evidence="2"/>
<dbReference type="AlphaFoldDB" id="A0A3M0L2U8"/>
<feature type="region of interest" description="Disordered" evidence="5">
    <location>
        <begin position="1"/>
        <end position="46"/>
    </location>
</feature>
<dbReference type="Gene3D" id="3.10.10.10">
    <property type="entry name" value="HIV Type 1 Reverse Transcriptase, subunit A, domain 1"/>
    <property type="match status" value="1"/>
</dbReference>
<dbReference type="PROSITE" id="PS50175">
    <property type="entry name" value="ASP_PROT_RETROV"/>
    <property type="match status" value="1"/>
</dbReference>